<feature type="active site" evidence="6">
    <location>
        <position position="121"/>
    </location>
</feature>
<dbReference type="Pfam" id="PF00445">
    <property type="entry name" value="Ribonuclease_T2"/>
    <property type="match status" value="1"/>
</dbReference>
<keyword evidence="3" id="KW-0378">Hydrolase</keyword>
<evidence type="ECO:0000256" key="4">
    <source>
        <dbReference type="ARBA" id="ARBA00023157"/>
    </source>
</evidence>
<dbReference type="PANTHER" id="PTHR11240">
    <property type="entry name" value="RIBONUCLEASE T2"/>
    <property type="match status" value="1"/>
</dbReference>
<reference evidence="9 10" key="1">
    <citation type="journal article" date="2021" name="Commun. Biol.">
        <title>The genome of Shorea leprosula (Dipterocarpaceae) highlights the ecological relevance of drought in aseasonal tropical rainforests.</title>
        <authorList>
            <person name="Ng K.K.S."/>
            <person name="Kobayashi M.J."/>
            <person name="Fawcett J.A."/>
            <person name="Hatakeyama M."/>
            <person name="Paape T."/>
            <person name="Ng C.H."/>
            <person name="Ang C.C."/>
            <person name="Tnah L.H."/>
            <person name="Lee C.T."/>
            <person name="Nishiyama T."/>
            <person name="Sese J."/>
            <person name="O'Brien M.J."/>
            <person name="Copetti D."/>
            <person name="Mohd Noor M.I."/>
            <person name="Ong R.C."/>
            <person name="Putra M."/>
            <person name="Sireger I.Z."/>
            <person name="Indrioko S."/>
            <person name="Kosugi Y."/>
            <person name="Izuno A."/>
            <person name="Isagi Y."/>
            <person name="Lee S.L."/>
            <person name="Shimizu K.K."/>
        </authorList>
    </citation>
    <scope>NUCLEOTIDE SEQUENCE [LARGE SCALE GENOMIC DNA]</scope>
    <source>
        <strain evidence="9">214</strain>
    </source>
</reference>
<evidence type="ECO:0000256" key="1">
    <source>
        <dbReference type="ARBA" id="ARBA00007469"/>
    </source>
</evidence>
<comment type="similarity">
    <text evidence="1 7">Belongs to the RNase T2 family.</text>
</comment>
<proteinExistence type="inferred from homology"/>
<dbReference type="AlphaFoldDB" id="A0AAV5MAE4"/>
<protein>
    <submittedName>
        <fullName evidence="9">Uncharacterized protein</fullName>
    </submittedName>
</protein>
<dbReference type="CDD" id="cd01061">
    <property type="entry name" value="RNase_T2_euk"/>
    <property type="match status" value="1"/>
</dbReference>
<dbReference type="InterPro" id="IPR036430">
    <property type="entry name" value="RNase_T2-like_sf"/>
</dbReference>
<accession>A0AAV5MAE4</accession>
<sequence length="272" mass="30155">MESPKVLNQPATPILIFFLTISLMFSVSGAVPYDYMQYVVQWQPAVCSNPLSYKRCTKLANQSFTIHGLWPSNYNGASVTQQGGQAFDINELSPIKPQLDKCWPSMFRENDEFWRQEWSTHGTYSLNYGFSSQLEYFDQAVELCNSYNDWIGDILKTNGINPSDSTPVKSTDIADAIYYNFSKSPALRCSKRDGSVDGRKNLLEVVLCFNVNGEDMVDCPRAISACPSYIYFLSSATESSAPPSSATGSSATDTFQSALSWALAALLLHVAI</sequence>
<gene>
    <name evidence="9" type="ORF">SLEP1_g53449</name>
</gene>
<dbReference type="GO" id="GO:0003723">
    <property type="term" value="F:RNA binding"/>
    <property type="evidence" value="ECO:0007669"/>
    <property type="project" value="InterPro"/>
</dbReference>
<feature type="chain" id="PRO_5043853983" evidence="8">
    <location>
        <begin position="31"/>
        <end position="272"/>
    </location>
</feature>
<evidence type="ECO:0000256" key="6">
    <source>
        <dbReference type="PIRSR" id="PIRSR633697-1"/>
    </source>
</evidence>
<dbReference type="SUPFAM" id="SSF55895">
    <property type="entry name" value="Ribonuclease Rh-like"/>
    <property type="match status" value="1"/>
</dbReference>
<evidence type="ECO:0000256" key="3">
    <source>
        <dbReference type="ARBA" id="ARBA00022759"/>
    </source>
</evidence>
<dbReference type="GO" id="GO:0006401">
    <property type="term" value="P:RNA catabolic process"/>
    <property type="evidence" value="ECO:0007669"/>
    <property type="project" value="TreeGrafter"/>
</dbReference>
<dbReference type="Proteomes" id="UP001054252">
    <property type="component" value="Unassembled WGS sequence"/>
</dbReference>
<keyword evidence="2" id="KW-0540">Nuclease</keyword>
<dbReference type="InterPro" id="IPR001568">
    <property type="entry name" value="RNase_T2-like"/>
</dbReference>
<dbReference type="EMBL" id="BPVZ01000209">
    <property type="protein sequence ID" value="GKV46468.1"/>
    <property type="molecule type" value="Genomic_DNA"/>
</dbReference>
<comment type="caution">
    <text evidence="9">The sequence shown here is derived from an EMBL/GenBank/DDBJ whole genome shotgun (WGS) entry which is preliminary data.</text>
</comment>
<evidence type="ECO:0000256" key="7">
    <source>
        <dbReference type="RuleBase" id="RU004328"/>
    </source>
</evidence>
<evidence type="ECO:0000256" key="5">
    <source>
        <dbReference type="ARBA" id="ARBA00023239"/>
    </source>
</evidence>
<keyword evidence="5" id="KW-0456">Lyase</keyword>
<feature type="active site" evidence="6">
    <location>
        <position position="67"/>
    </location>
</feature>
<dbReference type="InterPro" id="IPR018188">
    <property type="entry name" value="RNase_T2_His_AS_1"/>
</dbReference>
<dbReference type="GO" id="GO:0005576">
    <property type="term" value="C:extracellular region"/>
    <property type="evidence" value="ECO:0007669"/>
    <property type="project" value="TreeGrafter"/>
</dbReference>
<dbReference type="Gene3D" id="3.90.730.10">
    <property type="entry name" value="Ribonuclease T2-like"/>
    <property type="match status" value="1"/>
</dbReference>
<evidence type="ECO:0000256" key="2">
    <source>
        <dbReference type="ARBA" id="ARBA00022722"/>
    </source>
</evidence>
<dbReference type="PANTHER" id="PTHR11240:SF22">
    <property type="entry name" value="RIBONUCLEASE T2"/>
    <property type="match status" value="1"/>
</dbReference>
<keyword evidence="4" id="KW-1015">Disulfide bond</keyword>
<keyword evidence="10" id="KW-1185">Reference proteome</keyword>
<dbReference type="GO" id="GO:0033897">
    <property type="term" value="F:ribonuclease T2 activity"/>
    <property type="evidence" value="ECO:0007669"/>
    <property type="project" value="InterPro"/>
</dbReference>
<evidence type="ECO:0000256" key="8">
    <source>
        <dbReference type="SAM" id="SignalP"/>
    </source>
</evidence>
<dbReference type="PROSITE" id="PS00530">
    <property type="entry name" value="RNASE_T2_1"/>
    <property type="match status" value="1"/>
</dbReference>
<organism evidence="9 10">
    <name type="scientific">Rubroshorea leprosula</name>
    <dbReference type="NCBI Taxonomy" id="152421"/>
    <lineage>
        <taxon>Eukaryota</taxon>
        <taxon>Viridiplantae</taxon>
        <taxon>Streptophyta</taxon>
        <taxon>Embryophyta</taxon>
        <taxon>Tracheophyta</taxon>
        <taxon>Spermatophyta</taxon>
        <taxon>Magnoliopsida</taxon>
        <taxon>eudicotyledons</taxon>
        <taxon>Gunneridae</taxon>
        <taxon>Pentapetalae</taxon>
        <taxon>rosids</taxon>
        <taxon>malvids</taxon>
        <taxon>Malvales</taxon>
        <taxon>Dipterocarpaceae</taxon>
        <taxon>Rubroshorea</taxon>
    </lineage>
</organism>
<evidence type="ECO:0000313" key="9">
    <source>
        <dbReference type="EMBL" id="GKV46468.1"/>
    </source>
</evidence>
<dbReference type="InterPro" id="IPR033697">
    <property type="entry name" value="Ribonuclease_T2_eukaryotic"/>
</dbReference>
<keyword evidence="8" id="KW-0732">Signal</keyword>
<feature type="signal peptide" evidence="8">
    <location>
        <begin position="1"/>
        <end position="30"/>
    </location>
</feature>
<evidence type="ECO:0000313" key="10">
    <source>
        <dbReference type="Proteomes" id="UP001054252"/>
    </source>
</evidence>
<keyword evidence="3" id="KW-0255">Endonuclease</keyword>
<name>A0AAV5MAE4_9ROSI</name>
<feature type="active site" evidence="6">
    <location>
        <position position="117"/>
    </location>
</feature>